<evidence type="ECO:0000313" key="1">
    <source>
        <dbReference type="EMBL" id="GAM63063.1"/>
    </source>
</evidence>
<reference evidence="1 2" key="1">
    <citation type="submission" date="2015-01" db="EMBL/GenBank/DDBJ databases">
        <title>Vibrio sp. C5 JCM 19232 whole genome shotgun sequence.</title>
        <authorList>
            <person name="Sawabe T."/>
            <person name="Meirelles P."/>
            <person name="Feng G."/>
            <person name="Sayaka M."/>
            <person name="Hattori M."/>
            <person name="Ohkuma M."/>
        </authorList>
    </citation>
    <scope>NUCLEOTIDE SEQUENCE [LARGE SCALE GENOMIC DNA]</scope>
    <source>
        <strain evidence="1 2">JCM19232</strain>
    </source>
</reference>
<evidence type="ECO:0000313" key="2">
    <source>
        <dbReference type="Proteomes" id="UP000031670"/>
    </source>
</evidence>
<accession>A0A0B8PJ23</accession>
<dbReference type="EMBL" id="BBSA01000007">
    <property type="protein sequence ID" value="GAM63063.1"/>
    <property type="molecule type" value="Genomic_DNA"/>
</dbReference>
<reference evidence="1 2" key="2">
    <citation type="submission" date="2015-01" db="EMBL/GenBank/DDBJ databases">
        <authorList>
            <consortium name="NBRP consortium"/>
            <person name="Sawabe T."/>
            <person name="Meirelles P."/>
            <person name="Feng G."/>
            <person name="Sayaka M."/>
            <person name="Hattori M."/>
            <person name="Ohkuma M."/>
        </authorList>
    </citation>
    <scope>NUCLEOTIDE SEQUENCE [LARGE SCALE GENOMIC DNA]</scope>
    <source>
        <strain evidence="1 2">JCM19232</strain>
    </source>
</reference>
<dbReference type="AlphaFoldDB" id="A0A0B8PJ23"/>
<gene>
    <name evidence="1" type="ORF">JCM19232_4740</name>
</gene>
<proteinExistence type="predicted"/>
<dbReference type="Proteomes" id="UP000031670">
    <property type="component" value="Unassembled WGS sequence"/>
</dbReference>
<sequence>MLDKLEHGAEKQGMQHIVDTAECGDWRQYFISYPNTIRYSSKRQIRLGETGDDEVYLLNGQRMSGRYAGLRTYSLYQELLGNDIAFNDCVIEYSEAVGDQNRPAVVIRGWQDVSLHIYLEHGKFEYRLIDEDNELLDLKLKGTEDFAKLSSIADALLMKASLPNVC</sequence>
<protein>
    <submittedName>
        <fullName evidence="1">Uncharacterized protein</fullName>
    </submittedName>
</protein>
<name>A0A0B8PJ23_9VIBR</name>
<organism evidence="1 2">
    <name type="scientific">Vibrio ishigakensis</name>
    <dbReference type="NCBI Taxonomy" id="1481914"/>
    <lineage>
        <taxon>Bacteria</taxon>
        <taxon>Pseudomonadati</taxon>
        <taxon>Pseudomonadota</taxon>
        <taxon>Gammaproteobacteria</taxon>
        <taxon>Vibrionales</taxon>
        <taxon>Vibrionaceae</taxon>
        <taxon>Vibrio</taxon>
    </lineage>
</organism>
<comment type="caution">
    <text evidence="1">The sequence shown here is derived from an EMBL/GenBank/DDBJ whole genome shotgun (WGS) entry which is preliminary data.</text>
</comment>